<organism evidence="2">
    <name type="scientific">mine drainage metagenome</name>
    <dbReference type="NCBI Taxonomy" id="410659"/>
    <lineage>
        <taxon>unclassified sequences</taxon>
        <taxon>metagenomes</taxon>
        <taxon>ecological metagenomes</taxon>
    </lineage>
</organism>
<dbReference type="InterPro" id="IPR036513">
    <property type="entry name" value="STAS_dom_sf"/>
</dbReference>
<dbReference type="SUPFAM" id="SSF52091">
    <property type="entry name" value="SpoIIaa-like"/>
    <property type="match status" value="1"/>
</dbReference>
<name>E6PXA6_9ZZZZ</name>
<protein>
    <submittedName>
        <fullName evidence="2">Anti-sigma factor antagonist</fullName>
    </submittedName>
</protein>
<dbReference type="InterPro" id="IPR002645">
    <property type="entry name" value="STAS_dom"/>
</dbReference>
<reference evidence="2" key="1">
    <citation type="submission" date="2009-10" db="EMBL/GenBank/DDBJ databases">
        <title>Diversity of trophic interactions inside an arsenic-rich microbial ecosystem.</title>
        <authorList>
            <person name="Bertin P.N."/>
            <person name="Heinrich-Salmeron A."/>
            <person name="Pelletier E."/>
            <person name="Goulhen-Chollet F."/>
            <person name="Arsene-Ploetze F."/>
            <person name="Gallien S."/>
            <person name="Calteau A."/>
            <person name="Vallenet D."/>
            <person name="Casiot C."/>
            <person name="Chane-Woon-Ming B."/>
            <person name="Giloteaux L."/>
            <person name="Barakat M."/>
            <person name="Bonnefoy V."/>
            <person name="Bruneel O."/>
            <person name="Chandler M."/>
            <person name="Cleiss J."/>
            <person name="Duran R."/>
            <person name="Elbaz-Poulichet F."/>
            <person name="Fonknechten N."/>
            <person name="Lauga B."/>
            <person name="Mornico D."/>
            <person name="Ortet P."/>
            <person name="Schaeffer C."/>
            <person name="Siguier P."/>
            <person name="Alexander Thil Smith A."/>
            <person name="Van Dorsselaer A."/>
            <person name="Weissenbach J."/>
            <person name="Medigue C."/>
            <person name="Le Paslier D."/>
        </authorList>
    </citation>
    <scope>NUCLEOTIDE SEQUENCE</scope>
</reference>
<dbReference type="PANTHER" id="PTHR33495">
    <property type="entry name" value="ANTI-SIGMA FACTOR ANTAGONIST TM_1081-RELATED-RELATED"/>
    <property type="match status" value="1"/>
</dbReference>
<evidence type="ECO:0000313" key="2">
    <source>
        <dbReference type="EMBL" id="CBH99565.1"/>
    </source>
</evidence>
<gene>
    <name evidence="2" type="ORF">CARN3_0498</name>
</gene>
<dbReference type="PROSITE" id="PS50801">
    <property type="entry name" value="STAS"/>
    <property type="match status" value="1"/>
</dbReference>
<dbReference type="CDD" id="cd07043">
    <property type="entry name" value="STAS_anti-anti-sigma_factors"/>
    <property type="match status" value="1"/>
</dbReference>
<sequence>MQTETKSRIDQLVSPAGNPVTVLRFEGDISSTSREAVIGTYQGLSKETVKVVLLDFTKVDYINSSGIALVIQMMMEAANSGQKVHAFGLSAHFQKVFTMVGITKYAHLFADQTAALAAL</sequence>
<proteinExistence type="predicted"/>
<dbReference type="EMBL" id="CABN01000029">
    <property type="protein sequence ID" value="CBH99565.1"/>
    <property type="molecule type" value="Genomic_DNA"/>
</dbReference>
<evidence type="ECO:0000259" key="1">
    <source>
        <dbReference type="PROSITE" id="PS50801"/>
    </source>
</evidence>
<comment type="caution">
    <text evidence="2">The sequence shown here is derived from an EMBL/GenBank/DDBJ whole genome shotgun (WGS) entry which is preliminary data.</text>
</comment>
<dbReference type="PANTHER" id="PTHR33495:SF6">
    <property type="entry name" value="ANTI-SIGMA FACTOR ANTAGONIST"/>
    <property type="match status" value="1"/>
</dbReference>
<dbReference type="GO" id="GO:0043856">
    <property type="term" value="F:anti-sigma factor antagonist activity"/>
    <property type="evidence" value="ECO:0007669"/>
    <property type="project" value="TreeGrafter"/>
</dbReference>
<dbReference type="Pfam" id="PF01740">
    <property type="entry name" value="STAS"/>
    <property type="match status" value="1"/>
</dbReference>
<dbReference type="AlphaFoldDB" id="E6PXA6"/>
<dbReference type="Gene3D" id="3.30.750.24">
    <property type="entry name" value="STAS domain"/>
    <property type="match status" value="1"/>
</dbReference>
<accession>E6PXA6</accession>
<feature type="domain" description="STAS" evidence="1">
    <location>
        <begin position="20"/>
        <end position="119"/>
    </location>
</feature>